<dbReference type="AlphaFoldDB" id="A0A4Q9QY83"/>
<dbReference type="Proteomes" id="UP000291334">
    <property type="component" value="Unassembled WGS sequence"/>
</dbReference>
<keyword evidence="4" id="KW-1185">Reference proteome</keyword>
<sequence>MSQPTSVFARAQRMTAQVVRLLRSSSEDWSSLSPAAIGLLTPAMTRRQDDPTRQPILSPGR</sequence>
<gene>
    <name evidence="3" type="ORF">DNK34_24865</name>
    <name evidence="2" type="ORF">DNK44_17880</name>
</gene>
<name>A0A4Q9QY83_9GAMM</name>
<evidence type="ECO:0000313" key="4">
    <source>
        <dbReference type="Proteomes" id="UP000291334"/>
    </source>
</evidence>
<feature type="region of interest" description="Disordered" evidence="1">
    <location>
        <begin position="41"/>
        <end position="61"/>
    </location>
</feature>
<dbReference type="Proteomes" id="UP000293172">
    <property type="component" value="Unassembled WGS sequence"/>
</dbReference>
<dbReference type="EMBL" id="QJUM01000052">
    <property type="protein sequence ID" value="TBU99046.1"/>
    <property type="molecule type" value="Genomic_DNA"/>
</dbReference>
<reference evidence="4 5" key="1">
    <citation type="submission" date="2018-06" db="EMBL/GenBank/DDBJ databases">
        <title>Three novel Pseudomonas species isolated from symptomatic oak.</title>
        <authorList>
            <person name="Bueno-Gonzalez V."/>
            <person name="Brady C."/>
        </authorList>
    </citation>
    <scope>NUCLEOTIDE SEQUENCE [LARGE SCALE GENOMIC DNA]</scope>
    <source>
        <strain evidence="3 4">P26B</strain>
        <strain evidence="2 5">P6B</strain>
    </source>
</reference>
<evidence type="ECO:0000313" key="3">
    <source>
        <dbReference type="EMBL" id="TBU99046.1"/>
    </source>
</evidence>
<proteinExistence type="predicted"/>
<evidence type="ECO:0000256" key="1">
    <source>
        <dbReference type="SAM" id="MobiDB-lite"/>
    </source>
</evidence>
<dbReference type="EMBL" id="QJUL01000028">
    <property type="protein sequence ID" value="TBU88833.1"/>
    <property type="molecule type" value="Genomic_DNA"/>
</dbReference>
<accession>A0A4Q9QY83</accession>
<organism evidence="2 5">
    <name type="scientific">Phytopseudomonas dryadis</name>
    <dbReference type="NCBI Taxonomy" id="2487520"/>
    <lineage>
        <taxon>Bacteria</taxon>
        <taxon>Pseudomonadati</taxon>
        <taxon>Pseudomonadota</taxon>
        <taxon>Gammaproteobacteria</taxon>
        <taxon>Pseudomonadales</taxon>
        <taxon>Pseudomonadaceae</taxon>
        <taxon>Phytopseudomonas</taxon>
    </lineage>
</organism>
<evidence type="ECO:0000313" key="2">
    <source>
        <dbReference type="EMBL" id="TBU88833.1"/>
    </source>
</evidence>
<protein>
    <submittedName>
        <fullName evidence="2">Uncharacterized protein</fullName>
    </submittedName>
</protein>
<evidence type="ECO:0000313" key="5">
    <source>
        <dbReference type="Proteomes" id="UP000293172"/>
    </source>
</evidence>
<comment type="caution">
    <text evidence="2">The sequence shown here is derived from an EMBL/GenBank/DDBJ whole genome shotgun (WGS) entry which is preliminary data.</text>
</comment>